<gene>
    <name evidence="2" type="ORF">SAMN05443292_0659</name>
</gene>
<protein>
    <submittedName>
        <fullName evidence="2">SnoaL-like domain-containing protein</fullName>
    </submittedName>
</protein>
<dbReference type="Proteomes" id="UP000198931">
    <property type="component" value="Unassembled WGS sequence"/>
</dbReference>
<name>A0A1I3DRE7_9FLAO</name>
<dbReference type="SUPFAM" id="SSF54427">
    <property type="entry name" value="NTF2-like"/>
    <property type="match status" value="1"/>
</dbReference>
<sequence length="173" mass="20060">MTKKTLLFFIIIFTSFGIKSFAQKEKLNEKIETKNIVEMLDGFNKAAGSADFKKYFDYYDADSYFMGTDATERWNKKEFMVWAKPFFDKGKAWNFTAIKRNIYFSPNGKMAWFDELLSTQMKICRGSGVLEKTKSGWKVKQYVLSITIPNSLSEDITILKAPIEDSLIEKLTK</sequence>
<reference evidence="2 3" key="1">
    <citation type="submission" date="2016-10" db="EMBL/GenBank/DDBJ databases">
        <authorList>
            <person name="de Groot N.N."/>
        </authorList>
    </citation>
    <scope>NUCLEOTIDE SEQUENCE [LARGE SCALE GENOMIC DNA]</scope>
    <source>
        <strain evidence="2 3">DSM 26000</strain>
    </source>
</reference>
<feature type="domain" description="SnoaL-like" evidence="1">
    <location>
        <begin position="37"/>
        <end position="149"/>
    </location>
</feature>
<evidence type="ECO:0000259" key="1">
    <source>
        <dbReference type="Pfam" id="PF13474"/>
    </source>
</evidence>
<dbReference type="InterPro" id="IPR032710">
    <property type="entry name" value="NTF2-like_dom_sf"/>
</dbReference>
<dbReference type="EMBL" id="FOQT01000001">
    <property type="protein sequence ID" value="SFH89320.1"/>
    <property type="molecule type" value="Genomic_DNA"/>
</dbReference>
<accession>A0A1I3DRE7</accession>
<evidence type="ECO:0000313" key="2">
    <source>
        <dbReference type="EMBL" id="SFH89320.1"/>
    </source>
</evidence>
<proteinExistence type="predicted"/>
<dbReference type="STRING" id="1125876.SAMN05443292_0659"/>
<dbReference type="Gene3D" id="3.10.450.50">
    <property type="match status" value="1"/>
</dbReference>
<dbReference type="OrthoDB" id="271716at2"/>
<dbReference type="InterPro" id="IPR037401">
    <property type="entry name" value="SnoaL-like"/>
</dbReference>
<organism evidence="2 3">
    <name type="scientific">Halpernia frigidisoli</name>
    <dbReference type="NCBI Taxonomy" id="1125876"/>
    <lineage>
        <taxon>Bacteria</taxon>
        <taxon>Pseudomonadati</taxon>
        <taxon>Bacteroidota</taxon>
        <taxon>Flavobacteriia</taxon>
        <taxon>Flavobacteriales</taxon>
        <taxon>Weeksellaceae</taxon>
        <taxon>Chryseobacterium group</taxon>
        <taxon>Halpernia</taxon>
    </lineage>
</organism>
<dbReference type="RefSeq" id="WP_090078709.1">
    <property type="nucleotide sequence ID" value="NZ_FOQT01000001.1"/>
</dbReference>
<dbReference type="AlphaFoldDB" id="A0A1I3DRE7"/>
<dbReference type="Pfam" id="PF13474">
    <property type="entry name" value="SnoaL_3"/>
    <property type="match status" value="1"/>
</dbReference>
<keyword evidence="3" id="KW-1185">Reference proteome</keyword>
<evidence type="ECO:0000313" key="3">
    <source>
        <dbReference type="Proteomes" id="UP000198931"/>
    </source>
</evidence>